<accession>A0ABN3SCR5</accession>
<gene>
    <name evidence="2" type="ORF">GCM10010412_054700</name>
</gene>
<dbReference type="Proteomes" id="UP001501666">
    <property type="component" value="Unassembled WGS sequence"/>
</dbReference>
<organism evidence="2 3">
    <name type="scientific">Nonomuraea recticatena</name>
    <dbReference type="NCBI Taxonomy" id="46178"/>
    <lineage>
        <taxon>Bacteria</taxon>
        <taxon>Bacillati</taxon>
        <taxon>Actinomycetota</taxon>
        <taxon>Actinomycetes</taxon>
        <taxon>Streptosporangiales</taxon>
        <taxon>Streptosporangiaceae</taxon>
        <taxon>Nonomuraea</taxon>
    </lineage>
</organism>
<name>A0ABN3SCR5_9ACTN</name>
<evidence type="ECO:0000313" key="2">
    <source>
        <dbReference type="EMBL" id="GAA2673923.1"/>
    </source>
</evidence>
<keyword evidence="3" id="KW-1185">Reference proteome</keyword>
<protein>
    <recommendedName>
        <fullName evidence="4">Arc family DNA-binding protein</fullName>
    </recommendedName>
</protein>
<evidence type="ECO:0000313" key="3">
    <source>
        <dbReference type="Proteomes" id="UP001501666"/>
    </source>
</evidence>
<reference evidence="2 3" key="1">
    <citation type="journal article" date="2019" name="Int. J. Syst. Evol. Microbiol.">
        <title>The Global Catalogue of Microorganisms (GCM) 10K type strain sequencing project: providing services to taxonomists for standard genome sequencing and annotation.</title>
        <authorList>
            <consortium name="The Broad Institute Genomics Platform"/>
            <consortium name="The Broad Institute Genome Sequencing Center for Infectious Disease"/>
            <person name="Wu L."/>
            <person name="Ma J."/>
        </authorList>
    </citation>
    <scope>NUCLEOTIDE SEQUENCE [LARGE SCALE GENOMIC DNA]</scope>
    <source>
        <strain evidence="2 3">JCM 6835</strain>
    </source>
</reference>
<evidence type="ECO:0008006" key="4">
    <source>
        <dbReference type="Google" id="ProtNLM"/>
    </source>
</evidence>
<keyword evidence="1" id="KW-0175">Coiled coil</keyword>
<evidence type="ECO:0000256" key="1">
    <source>
        <dbReference type="SAM" id="Coils"/>
    </source>
</evidence>
<dbReference type="EMBL" id="BAAATE010000015">
    <property type="protein sequence ID" value="GAA2673923.1"/>
    <property type="molecule type" value="Genomic_DNA"/>
</dbReference>
<proteinExistence type="predicted"/>
<sequence length="99" mass="11095">MVAYIVHASHTDRMTEAPKSTSIRVPEDLRDQLAAIAGRRPLADALAQLIEEHETRRMQAQAAFADALAKGRTEHPEIHELSQKRADNAIELLRRMSAQ</sequence>
<feature type="coiled-coil region" evidence="1">
    <location>
        <begin position="43"/>
        <end position="70"/>
    </location>
</feature>
<comment type="caution">
    <text evidence="2">The sequence shown here is derived from an EMBL/GenBank/DDBJ whole genome shotgun (WGS) entry which is preliminary data.</text>
</comment>